<gene>
    <name evidence="1" type="ORF">KTAU_39840</name>
</gene>
<sequence>MAMGPVEQRGNDVYVPKRTRGPVACAINALPLIRLVKAIDPAIKVSIVFSGEESVAISQY</sequence>
<organism evidence="1 2">
    <name type="scientific">Thermogemmatispora aurantia</name>
    <dbReference type="NCBI Taxonomy" id="2045279"/>
    <lineage>
        <taxon>Bacteria</taxon>
        <taxon>Bacillati</taxon>
        <taxon>Chloroflexota</taxon>
        <taxon>Ktedonobacteria</taxon>
        <taxon>Thermogemmatisporales</taxon>
        <taxon>Thermogemmatisporaceae</taxon>
        <taxon>Thermogemmatispora</taxon>
    </lineage>
</organism>
<keyword evidence="2" id="KW-1185">Reference proteome</keyword>
<dbReference type="RefSeq" id="WP_151729855.1">
    <property type="nucleotide sequence ID" value="NZ_BKZV01000007.1"/>
</dbReference>
<accession>A0A5J4KG55</accession>
<evidence type="ECO:0000313" key="1">
    <source>
        <dbReference type="EMBL" id="GER85349.1"/>
    </source>
</evidence>
<name>A0A5J4KG55_9CHLR</name>
<comment type="caution">
    <text evidence="1">The sequence shown here is derived from an EMBL/GenBank/DDBJ whole genome shotgun (WGS) entry which is preliminary data.</text>
</comment>
<dbReference type="EMBL" id="BKZV01000007">
    <property type="protein sequence ID" value="GER85349.1"/>
    <property type="molecule type" value="Genomic_DNA"/>
</dbReference>
<reference evidence="1 2" key="1">
    <citation type="journal article" date="2019" name="Int. J. Syst. Evol. Microbiol.">
        <title>Thermogemmatispora aurantia sp. nov. and Thermogemmatispora argillosa sp. nov., within the class Ktedonobacteria, and emended description of the genus Thermogemmatispora.</title>
        <authorList>
            <person name="Zheng Y."/>
            <person name="Wang C.M."/>
            <person name="Sakai Y."/>
            <person name="Abe K."/>
            <person name="Yokota A."/>
            <person name="Yabe S."/>
        </authorList>
    </citation>
    <scope>NUCLEOTIDE SEQUENCE [LARGE SCALE GENOMIC DNA]</scope>
    <source>
        <strain evidence="1 2">A1-2</strain>
    </source>
</reference>
<proteinExistence type="predicted"/>
<dbReference type="AlphaFoldDB" id="A0A5J4KG55"/>
<evidence type="ECO:0000313" key="2">
    <source>
        <dbReference type="Proteomes" id="UP000334820"/>
    </source>
</evidence>
<protein>
    <submittedName>
        <fullName evidence="1">Uncharacterized protein</fullName>
    </submittedName>
</protein>
<dbReference type="Proteomes" id="UP000334820">
    <property type="component" value="Unassembled WGS sequence"/>
</dbReference>